<organism evidence="2 3">
    <name type="scientific">Caulobacter phage CcrPW</name>
    <dbReference type="NCBI Taxonomy" id="2283271"/>
    <lineage>
        <taxon>Viruses</taxon>
        <taxon>Duplodnaviria</taxon>
        <taxon>Heunggongvirae</taxon>
        <taxon>Uroviricota</taxon>
        <taxon>Caudoviricetes</taxon>
        <taxon>Jeanschmidtviridae</taxon>
        <taxon>Colossusvirus</taxon>
        <taxon>Colossusvirus PW</taxon>
    </lineage>
</organism>
<reference evidence="2 3" key="2">
    <citation type="submission" date="2018-09" db="EMBL/GenBank/DDBJ databases">
        <title>Giant CbK-like Caulobacter bacteriophages have genetically divergent genomes.</title>
        <authorList>
            <person name="Wilson K."/>
            <person name="Ely B."/>
        </authorList>
    </citation>
    <scope>NUCLEOTIDE SEQUENCE [LARGE SCALE GENOMIC DNA]</scope>
</reference>
<dbReference type="GO" id="GO:0016787">
    <property type="term" value="F:hydrolase activity"/>
    <property type="evidence" value="ECO:0007669"/>
    <property type="project" value="InterPro"/>
</dbReference>
<dbReference type="Gene3D" id="3.60.21.10">
    <property type="match status" value="1"/>
</dbReference>
<dbReference type="EMBL" id="MH588545">
    <property type="protein sequence ID" value="AXQ68649.1"/>
    <property type="molecule type" value="Genomic_DNA"/>
</dbReference>
<evidence type="ECO:0000259" key="1">
    <source>
        <dbReference type="Pfam" id="PF00149"/>
    </source>
</evidence>
<name>A0A385ED63_9CAUD</name>
<accession>A0A385ED63</accession>
<dbReference type="PANTHER" id="PTHR37844">
    <property type="entry name" value="SER/THR PROTEIN PHOSPHATASE SUPERFAMILY (AFU_ORTHOLOGUE AFUA_1G14840)"/>
    <property type="match status" value="1"/>
</dbReference>
<sequence>MRILVLSDLHLEFGNMDRNWQPPECDAVILAGDIATGVFGVMWAQTLPAPVFYVPGNHEFYGKRRYLHHMEKLHAKAEDSNVAVMQNRIIQGEIAGEKVRILGATMWTDFGLHGTEHLSQVAAQREMNDYKQIRLDHSKMLTADHTRSLHLESRYWLSEQLRQPFDGKTIVITHHAPSEQSIPQRYRGDPLSPAYAARLENLICNYEPTLWVHGHIHDSLDYRICETRIVCNPRGYKGHELNKNFNPHLVVEI</sequence>
<proteinExistence type="predicted"/>
<protein>
    <submittedName>
        <fullName evidence="2">Ser/Thr protein phosphatase family protein</fullName>
    </submittedName>
</protein>
<evidence type="ECO:0000313" key="3">
    <source>
        <dbReference type="Proteomes" id="UP000259026"/>
    </source>
</evidence>
<dbReference type="Proteomes" id="UP000259026">
    <property type="component" value="Segment"/>
</dbReference>
<feature type="domain" description="Calcineurin-like phosphoesterase" evidence="1">
    <location>
        <begin position="1"/>
        <end position="218"/>
    </location>
</feature>
<dbReference type="Pfam" id="PF00149">
    <property type="entry name" value="Metallophos"/>
    <property type="match status" value="1"/>
</dbReference>
<reference evidence="3" key="1">
    <citation type="submission" date="2018-07" db="EMBL/GenBank/DDBJ databases">
        <title>Giant CbK-like Caulobacter bacteriophages have genetically divergent genomes.</title>
        <authorList>
            <person name="Wilson K.M."/>
            <person name="Ely B."/>
        </authorList>
    </citation>
    <scope>NUCLEOTIDE SEQUENCE [LARGE SCALE GENOMIC DNA]</scope>
</reference>
<dbReference type="SUPFAM" id="SSF56300">
    <property type="entry name" value="Metallo-dependent phosphatases"/>
    <property type="match status" value="1"/>
</dbReference>
<evidence type="ECO:0000313" key="2">
    <source>
        <dbReference type="EMBL" id="AXQ68649.1"/>
    </source>
</evidence>
<dbReference type="PANTHER" id="PTHR37844:SF2">
    <property type="entry name" value="SER_THR PROTEIN PHOSPHATASE SUPERFAMILY (AFU_ORTHOLOGUE AFUA_1G14840)"/>
    <property type="match status" value="1"/>
</dbReference>
<keyword evidence="3" id="KW-1185">Reference proteome</keyword>
<dbReference type="InterPro" id="IPR029052">
    <property type="entry name" value="Metallo-depent_PP-like"/>
</dbReference>
<gene>
    <name evidence="2" type="ORF">CcrPW_gp110</name>
</gene>
<dbReference type="InterPro" id="IPR004843">
    <property type="entry name" value="Calcineurin-like_PHP"/>
</dbReference>